<reference evidence="3" key="1">
    <citation type="journal article" date="2019" name="bioRxiv">
        <title>Genomics, evolutionary history and diagnostics of the Alternaria alternata species group including apple and Asian pear pathotypes.</title>
        <authorList>
            <person name="Armitage A.D."/>
            <person name="Cockerton H.M."/>
            <person name="Sreenivasaprasad S."/>
            <person name="Woodhall J.W."/>
            <person name="Lane C.R."/>
            <person name="Harrison R.J."/>
            <person name="Clarkson J.P."/>
        </authorList>
    </citation>
    <scope>NUCLEOTIDE SEQUENCE [LARGE SCALE GENOMIC DNA]</scope>
    <source>
        <strain evidence="3">FERA 1177</strain>
    </source>
</reference>
<dbReference type="EMBL" id="PDXD01000227">
    <property type="protein sequence ID" value="RYN54204.1"/>
    <property type="molecule type" value="Genomic_DNA"/>
</dbReference>
<feature type="region of interest" description="Disordered" evidence="1">
    <location>
        <begin position="93"/>
        <end position="125"/>
    </location>
</feature>
<evidence type="ECO:0000256" key="1">
    <source>
        <dbReference type="SAM" id="MobiDB-lite"/>
    </source>
</evidence>
<name>A0A4Q4MLV7_ALTAL</name>
<organism evidence="2 3">
    <name type="scientific">Alternaria alternata</name>
    <name type="common">Alternaria rot fungus</name>
    <name type="synonym">Torula alternata</name>
    <dbReference type="NCBI Taxonomy" id="5599"/>
    <lineage>
        <taxon>Eukaryota</taxon>
        <taxon>Fungi</taxon>
        <taxon>Dikarya</taxon>
        <taxon>Ascomycota</taxon>
        <taxon>Pezizomycotina</taxon>
        <taxon>Dothideomycetes</taxon>
        <taxon>Pleosporomycetidae</taxon>
        <taxon>Pleosporales</taxon>
        <taxon>Pleosporineae</taxon>
        <taxon>Pleosporaceae</taxon>
        <taxon>Alternaria</taxon>
        <taxon>Alternaria sect. Alternaria</taxon>
        <taxon>Alternaria alternata complex</taxon>
    </lineage>
</organism>
<comment type="caution">
    <text evidence="2">The sequence shown here is derived from an EMBL/GenBank/DDBJ whole genome shotgun (WGS) entry which is preliminary data.</text>
</comment>
<dbReference type="AlphaFoldDB" id="A0A4Q4MLV7"/>
<feature type="compositionally biased region" description="Basic residues" evidence="1">
    <location>
        <begin position="111"/>
        <end position="125"/>
    </location>
</feature>
<evidence type="ECO:0000313" key="3">
    <source>
        <dbReference type="Proteomes" id="UP000291422"/>
    </source>
</evidence>
<protein>
    <submittedName>
        <fullName evidence="2">Uncharacterized protein</fullName>
    </submittedName>
</protein>
<evidence type="ECO:0000313" key="2">
    <source>
        <dbReference type="EMBL" id="RYN54204.1"/>
    </source>
</evidence>
<accession>A0A4Q4MLV7</accession>
<proteinExistence type="predicted"/>
<gene>
    <name evidence="2" type="ORF">AA0117_g13328</name>
</gene>
<dbReference type="Proteomes" id="UP000291422">
    <property type="component" value="Unassembled WGS sequence"/>
</dbReference>
<sequence length="125" mass="14142">MDEGDNDFAMDGHDQDHDSMKKYTEVKFSRFILFGDDSDVEGTDEEDNNLAMDGHNYDVVNYKGISTRRIPRVTIYLRLDSLPGTCSLISLFGGNADKPAPETHRATCTGTKKKRPQAKRQAKRR</sequence>